<keyword evidence="2" id="KW-1185">Reference proteome</keyword>
<organism evidence="1 2">
    <name type="scientific">Pristionchus mayeri</name>
    <dbReference type="NCBI Taxonomy" id="1317129"/>
    <lineage>
        <taxon>Eukaryota</taxon>
        <taxon>Metazoa</taxon>
        <taxon>Ecdysozoa</taxon>
        <taxon>Nematoda</taxon>
        <taxon>Chromadorea</taxon>
        <taxon>Rhabditida</taxon>
        <taxon>Rhabditina</taxon>
        <taxon>Diplogasteromorpha</taxon>
        <taxon>Diplogasteroidea</taxon>
        <taxon>Neodiplogasteridae</taxon>
        <taxon>Pristionchus</taxon>
    </lineage>
</organism>
<reference evidence="2" key="1">
    <citation type="submission" date="2022-10" db="EMBL/GenBank/DDBJ databases">
        <title>Genome assembly of Pristionchus species.</title>
        <authorList>
            <person name="Yoshida K."/>
            <person name="Sommer R.J."/>
        </authorList>
    </citation>
    <scope>NUCLEOTIDE SEQUENCE [LARGE SCALE GENOMIC DNA]</scope>
    <source>
        <strain evidence="2">RS5460</strain>
    </source>
</reference>
<feature type="non-terminal residue" evidence="1">
    <location>
        <position position="1"/>
    </location>
</feature>
<name>A0AAN4ZJE9_9BILA</name>
<evidence type="ECO:0000313" key="2">
    <source>
        <dbReference type="Proteomes" id="UP001328107"/>
    </source>
</evidence>
<dbReference type="EMBL" id="BTRK01000002">
    <property type="protein sequence ID" value="GMR38085.1"/>
    <property type="molecule type" value="Genomic_DNA"/>
</dbReference>
<feature type="non-terminal residue" evidence="1">
    <location>
        <position position="155"/>
    </location>
</feature>
<sequence>QDETSEVGIMQTRTIDGKKFVHRICDDPEKDGVLIDAIESQLEGLRMKTVHRGKIIFERTAKQDAATIERLTNNSIVVGSIFPAYTFGFVDDGTPLIYNMVRPTLEVYNTETLTVESITTDLPQAYFRVVGVHKGQITVQAGGITFTAQLPERMI</sequence>
<evidence type="ECO:0000313" key="1">
    <source>
        <dbReference type="EMBL" id="GMR38085.1"/>
    </source>
</evidence>
<proteinExistence type="predicted"/>
<accession>A0AAN4ZJE9</accession>
<comment type="caution">
    <text evidence="1">The sequence shown here is derived from an EMBL/GenBank/DDBJ whole genome shotgun (WGS) entry which is preliminary data.</text>
</comment>
<dbReference type="AlphaFoldDB" id="A0AAN4ZJE9"/>
<protein>
    <submittedName>
        <fullName evidence="1">Uncharacterized protein</fullName>
    </submittedName>
</protein>
<dbReference type="Proteomes" id="UP001328107">
    <property type="component" value="Unassembled WGS sequence"/>
</dbReference>
<gene>
    <name evidence="1" type="ORF">PMAYCL1PPCAC_08280</name>
</gene>